<proteinExistence type="predicted"/>
<dbReference type="Proteomes" id="UP001204798">
    <property type="component" value="Unassembled WGS sequence"/>
</dbReference>
<evidence type="ECO:0000313" key="2">
    <source>
        <dbReference type="Proteomes" id="UP001204798"/>
    </source>
</evidence>
<evidence type="ECO:0000313" key="1">
    <source>
        <dbReference type="EMBL" id="MCS3919768.1"/>
    </source>
</evidence>
<name>A0ABT2ES84_9BACT</name>
<dbReference type="RefSeq" id="WP_259096591.1">
    <property type="nucleotide sequence ID" value="NZ_CP130454.1"/>
</dbReference>
<sequence>MSNELQPVDLTKVKAISVAERESKVEVDLLAKPLRKGSSFAEFWQSLPTILAAKDLREVVDTVVKARKNGRPVIVLFGAHVIKVGLGPIVIQLAEKGIITSVAVNGATAYHDVELALFGKTSEDVTEGMKAGTFGMAKEPCDFINAAAKRAAEQGIGLGQGIGQALLGSGGRFVEFSVLAQCVKMDVPVTVHVAFGTDVNHMHGSFDPAAWGVATHHDFRLLCRLVKDLTGGVVMLWGSAVLLPTVLEKALTVSRNLWGEPEKFTGVTFDFIRHYRAWRNPPEKADALGGKGYYIVGHHELLIPLFAQAVLEQI</sequence>
<gene>
    <name evidence="1" type="ORF">M2350_002185</name>
</gene>
<dbReference type="EMBL" id="JANUCP010000004">
    <property type="protein sequence ID" value="MCS3919768.1"/>
    <property type="molecule type" value="Genomic_DNA"/>
</dbReference>
<keyword evidence="2" id="KW-1185">Reference proteome</keyword>
<evidence type="ECO:0008006" key="3">
    <source>
        <dbReference type="Google" id="ProtNLM"/>
    </source>
</evidence>
<protein>
    <recommendedName>
        <fullName evidence="3">Deoxyhypusine synthase</fullName>
    </recommendedName>
</protein>
<organism evidence="1 2">
    <name type="scientific">Candidatus Fervidibacter sacchari</name>
    <dbReference type="NCBI Taxonomy" id="1448929"/>
    <lineage>
        <taxon>Bacteria</taxon>
        <taxon>Candidatus Fervidibacterota</taxon>
        <taxon>Candidatus Fervidibacter</taxon>
    </lineage>
</organism>
<dbReference type="Gene3D" id="3.40.50.10690">
    <property type="entry name" value="putative lor/sdh protein like domains"/>
    <property type="match status" value="1"/>
</dbReference>
<accession>A0ABT2ES84</accession>
<comment type="caution">
    <text evidence="1">The sequence shown here is derived from an EMBL/GenBank/DDBJ whole genome shotgun (WGS) entry which is preliminary data.</text>
</comment>
<reference evidence="1 2" key="1">
    <citation type="submission" date="2022-08" db="EMBL/GenBank/DDBJ databases">
        <title>Bacterial and archaeal communities from various locations to study Microbial Dark Matter (Phase II).</title>
        <authorList>
            <person name="Stepanauskas R."/>
        </authorList>
    </citation>
    <scope>NUCLEOTIDE SEQUENCE [LARGE SCALE GENOMIC DNA]</scope>
    <source>
        <strain evidence="1 2">PD1</strain>
    </source>
</reference>